<dbReference type="GO" id="GO:1990573">
    <property type="term" value="P:potassium ion import across plasma membrane"/>
    <property type="evidence" value="ECO:0007669"/>
    <property type="project" value="TreeGrafter"/>
</dbReference>
<evidence type="ECO:0008006" key="15">
    <source>
        <dbReference type="Google" id="ProtNLM"/>
    </source>
</evidence>
<keyword evidence="14" id="KW-1185">Reference proteome</keyword>
<dbReference type="Pfam" id="PF00324">
    <property type="entry name" value="AA_permease"/>
    <property type="match status" value="1"/>
</dbReference>
<organism evidence="13 14">
    <name type="scientific">Eleutherodactylus coqui</name>
    <name type="common">Puerto Rican coqui</name>
    <dbReference type="NCBI Taxonomy" id="57060"/>
    <lineage>
        <taxon>Eukaryota</taxon>
        <taxon>Metazoa</taxon>
        <taxon>Chordata</taxon>
        <taxon>Craniata</taxon>
        <taxon>Vertebrata</taxon>
        <taxon>Euteleostomi</taxon>
        <taxon>Amphibia</taxon>
        <taxon>Batrachia</taxon>
        <taxon>Anura</taxon>
        <taxon>Neobatrachia</taxon>
        <taxon>Hyloidea</taxon>
        <taxon>Eleutherodactylidae</taxon>
        <taxon>Eleutherodactylinae</taxon>
        <taxon>Eleutherodactylus</taxon>
        <taxon>Eleutherodactylus</taxon>
    </lineage>
</organism>
<comment type="caution">
    <text evidence="13">The sequence shown here is derived from an EMBL/GenBank/DDBJ whole genome shotgun (WGS) entry which is preliminary data.</text>
</comment>
<dbReference type="OrthoDB" id="2020542at2759"/>
<evidence type="ECO:0000256" key="9">
    <source>
        <dbReference type="SAM" id="MobiDB-lite"/>
    </source>
</evidence>
<evidence type="ECO:0000256" key="2">
    <source>
        <dbReference type="ARBA" id="ARBA00010593"/>
    </source>
</evidence>
<dbReference type="PANTHER" id="PTHR11827">
    <property type="entry name" value="SOLUTE CARRIER FAMILY 12, CATION COTRANSPORTERS"/>
    <property type="match status" value="1"/>
</dbReference>
<keyword evidence="3" id="KW-0813">Transport</keyword>
<evidence type="ECO:0000256" key="8">
    <source>
        <dbReference type="ARBA" id="ARBA00023201"/>
    </source>
</evidence>
<evidence type="ECO:0000256" key="5">
    <source>
        <dbReference type="ARBA" id="ARBA00022989"/>
    </source>
</evidence>
<keyword evidence="8" id="KW-0406">Ion transport</keyword>
<dbReference type="Proteomes" id="UP000770717">
    <property type="component" value="Unassembled WGS sequence"/>
</dbReference>
<evidence type="ECO:0000256" key="6">
    <source>
        <dbReference type="ARBA" id="ARBA00023053"/>
    </source>
</evidence>
<keyword evidence="8" id="KW-0739">Sodium transport</keyword>
<evidence type="ECO:0000256" key="10">
    <source>
        <dbReference type="SAM" id="Phobius"/>
    </source>
</evidence>
<protein>
    <recommendedName>
        <fullName evidence="15">Solute carrier family 12 member 1</fullName>
    </recommendedName>
</protein>
<feature type="transmembrane region" description="Helical" evidence="10">
    <location>
        <begin position="201"/>
        <end position="226"/>
    </location>
</feature>
<proteinExistence type="inferred from homology"/>
<dbReference type="PANTHER" id="PTHR11827:SF93">
    <property type="entry name" value="SOLUTE CARRIER FAMILY 12 MEMBER 1"/>
    <property type="match status" value="1"/>
</dbReference>
<evidence type="ECO:0000256" key="4">
    <source>
        <dbReference type="ARBA" id="ARBA00022692"/>
    </source>
</evidence>
<keyword evidence="6" id="KW-0915">Sodium</keyword>
<evidence type="ECO:0000256" key="7">
    <source>
        <dbReference type="ARBA" id="ARBA00023136"/>
    </source>
</evidence>
<dbReference type="InterPro" id="IPR004842">
    <property type="entry name" value="SLC12A_fam"/>
</dbReference>
<evidence type="ECO:0000259" key="12">
    <source>
        <dbReference type="Pfam" id="PF08403"/>
    </source>
</evidence>
<dbReference type="AlphaFoldDB" id="A0A8J6BJM9"/>
<dbReference type="GO" id="GO:0055064">
    <property type="term" value="P:chloride ion homeostasis"/>
    <property type="evidence" value="ECO:0007669"/>
    <property type="project" value="TreeGrafter"/>
</dbReference>
<feature type="region of interest" description="Disordered" evidence="9">
    <location>
        <begin position="140"/>
        <end position="160"/>
    </location>
</feature>
<keyword evidence="5 10" id="KW-1133">Transmembrane helix</keyword>
<evidence type="ECO:0000256" key="1">
    <source>
        <dbReference type="ARBA" id="ARBA00004651"/>
    </source>
</evidence>
<evidence type="ECO:0000313" key="14">
    <source>
        <dbReference type="Proteomes" id="UP000770717"/>
    </source>
</evidence>
<gene>
    <name evidence="13" type="ORF">GDO78_019252</name>
</gene>
<feature type="domain" description="Amino acid permease N-terminal" evidence="12">
    <location>
        <begin position="85"/>
        <end position="147"/>
    </location>
</feature>
<comment type="subcellular location">
    <subcellularLocation>
        <location evidence="1">Cell membrane</location>
        <topology evidence="1">Multi-pass membrane protein</topology>
    </subcellularLocation>
</comment>
<dbReference type="EMBL" id="WNTK01003758">
    <property type="protein sequence ID" value="KAG9464870.1"/>
    <property type="molecule type" value="Genomic_DNA"/>
</dbReference>
<dbReference type="InterPro" id="IPR004841">
    <property type="entry name" value="AA-permease/SLC12A_dom"/>
</dbReference>
<keyword evidence="7 10" id="KW-0472">Membrane</keyword>
<evidence type="ECO:0000313" key="13">
    <source>
        <dbReference type="EMBL" id="KAG9464870.1"/>
    </source>
</evidence>
<dbReference type="Pfam" id="PF08403">
    <property type="entry name" value="AA_permease_N"/>
    <property type="match status" value="1"/>
</dbReference>
<dbReference type="GO" id="GO:0006884">
    <property type="term" value="P:cell volume homeostasis"/>
    <property type="evidence" value="ECO:0007669"/>
    <property type="project" value="TreeGrafter"/>
</dbReference>
<keyword evidence="4 10" id="KW-0812">Transmembrane</keyword>
<sequence length="263" mass="29222">MNNSPHSFSDTAPLSPTRFQVNTVSEGYDNPTCEGDKDPPQYEETSFASEDRLRMNYGPGNREMFNNILHNGDTIKTEGSFHPYDTHSNTYYMKTFGHNTIDAVPKIDYYRNTGSVSGAKKTRPSLAEIHEQLSKDVAMTPGSISNGEGTLGDEDPNQEEQQKGGFVKFGWIKGVLVRCMLNIWGVMLFIRLSWIMGQAGIGLGVFIILLATMVTTITGLSTSAIATNGFVRGGRRLYLICSQFWKVFLGPLDMQNKGQQIVR</sequence>
<feature type="transmembrane region" description="Helical" evidence="10">
    <location>
        <begin position="175"/>
        <end position="195"/>
    </location>
</feature>
<dbReference type="GO" id="GO:0055078">
    <property type="term" value="P:sodium ion homeostasis"/>
    <property type="evidence" value="ECO:0007669"/>
    <property type="project" value="TreeGrafter"/>
</dbReference>
<accession>A0A8J6BJM9</accession>
<evidence type="ECO:0000256" key="3">
    <source>
        <dbReference type="ARBA" id="ARBA00022448"/>
    </source>
</evidence>
<reference evidence="13" key="1">
    <citation type="thesis" date="2020" institute="ProQuest LLC" country="789 East Eisenhower Parkway, Ann Arbor, MI, USA">
        <title>Comparative Genomics and Chromosome Evolution.</title>
        <authorList>
            <person name="Mudd A.B."/>
        </authorList>
    </citation>
    <scope>NUCLEOTIDE SEQUENCE</scope>
    <source>
        <strain evidence="13">HN-11 Male</strain>
        <tissue evidence="13">Kidney and liver</tissue>
    </source>
</reference>
<comment type="similarity">
    <text evidence="2">Belongs to the SLC12A transporter family.</text>
</comment>
<dbReference type="GO" id="GO:0008511">
    <property type="term" value="F:sodium:potassium:chloride symporter activity"/>
    <property type="evidence" value="ECO:0007669"/>
    <property type="project" value="TreeGrafter"/>
</dbReference>
<evidence type="ECO:0000259" key="11">
    <source>
        <dbReference type="Pfam" id="PF00324"/>
    </source>
</evidence>
<dbReference type="InterPro" id="IPR013612">
    <property type="entry name" value="AA_permease_N"/>
</dbReference>
<feature type="region of interest" description="Disordered" evidence="9">
    <location>
        <begin position="23"/>
        <end position="44"/>
    </location>
</feature>
<feature type="domain" description="Amino acid permease/ SLC12A" evidence="11">
    <location>
        <begin position="174"/>
        <end position="235"/>
    </location>
</feature>
<name>A0A8J6BJM9_ELECQ</name>
<dbReference type="GO" id="GO:0016324">
    <property type="term" value="C:apical plasma membrane"/>
    <property type="evidence" value="ECO:0007669"/>
    <property type="project" value="TreeGrafter"/>
</dbReference>
<dbReference type="GO" id="GO:0055075">
    <property type="term" value="P:potassium ion homeostasis"/>
    <property type="evidence" value="ECO:0007669"/>
    <property type="project" value="TreeGrafter"/>
</dbReference>